<keyword evidence="2" id="KW-1185">Reference proteome</keyword>
<accession>A0ABY9EFF9</accession>
<evidence type="ECO:0000313" key="1">
    <source>
        <dbReference type="EMBL" id="WKD51235.1"/>
    </source>
</evidence>
<proteinExistence type="predicted"/>
<evidence type="ECO:0000313" key="2">
    <source>
        <dbReference type="Proteomes" id="UP001321520"/>
    </source>
</evidence>
<name>A0ABY9EFF9_9GAMM</name>
<gene>
    <name evidence="1" type="ORF">M8T91_07410</name>
</gene>
<dbReference type="RefSeq" id="WP_301418314.1">
    <property type="nucleotide sequence ID" value="NZ_CP098023.1"/>
</dbReference>
<organism evidence="1 2">
    <name type="scientific">Microbulbifer spongiae</name>
    <dbReference type="NCBI Taxonomy" id="2944933"/>
    <lineage>
        <taxon>Bacteria</taxon>
        <taxon>Pseudomonadati</taxon>
        <taxon>Pseudomonadota</taxon>
        <taxon>Gammaproteobacteria</taxon>
        <taxon>Cellvibrionales</taxon>
        <taxon>Microbulbiferaceae</taxon>
        <taxon>Microbulbifer</taxon>
    </lineage>
</organism>
<sequence length="63" mass="7151">MIDLPGYGKKDFGSKTLAFLHRACVGRFARGIGFYSAWKSFERDKPIVIQRIETIKGKYTSHG</sequence>
<dbReference type="EMBL" id="CP098023">
    <property type="protein sequence ID" value="WKD51235.1"/>
    <property type="molecule type" value="Genomic_DNA"/>
</dbReference>
<protein>
    <submittedName>
        <fullName evidence="1">Uncharacterized protein</fullName>
    </submittedName>
</protein>
<reference evidence="1 2" key="1">
    <citation type="submission" date="2022-05" db="EMBL/GenBank/DDBJ databases">
        <title>Microbulbifer sp. nov., isolated from sponge.</title>
        <authorList>
            <person name="Gao L."/>
        </authorList>
    </citation>
    <scope>NUCLEOTIDE SEQUENCE [LARGE SCALE GENOMIC DNA]</scope>
    <source>
        <strain evidence="1 2">MI-G</strain>
    </source>
</reference>
<dbReference type="Proteomes" id="UP001321520">
    <property type="component" value="Chromosome"/>
</dbReference>